<feature type="region of interest" description="Disordered" evidence="3">
    <location>
        <begin position="59"/>
        <end position="78"/>
    </location>
</feature>
<keyword evidence="4" id="KW-0732">Signal</keyword>
<feature type="compositionally biased region" description="Low complexity" evidence="3">
    <location>
        <begin position="61"/>
        <end position="73"/>
    </location>
</feature>
<dbReference type="GO" id="GO:0019867">
    <property type="term" value="C:outer membrane"/>
    <property type="evidence" value="ECO:0007669"/>
    <property type="project" value="InterPro"/>
</dbReference>
<protein>
    <submittedName>
        <fullName evidence="6">Outer membrane protein</fullName>
    </submittedName>
</protein>
<feature type="signal peptide" evidence="4">
    <location>
        <begin position="1"/>
        <end position="33"/>
    </location>
</feature>
<evidence type="ECO:0000256" key="2">
    <source>
        <dbReference type="ARBA" id="ARBA00023136"/>
    </source>
</evidence>
<evidence type="ECO:0000256" key="3">
    <source>
        <dbReference type="SAM" id="MobiDB-lite"/>
    </source>
</evidence>
<dbReference type="STRING" id="1304275.C41B8_16554"/>
<dbReference type="AlphaFoldDB" id="A0A084IHB9"/>
<feature type="chain" id="PRO_5001776615" evidence="4">
    <location>
        <begin position="34"/>
        <end position="443"/>
    </location>
</feature>
<evidence type="ECO:0000313" key="7">
    <source>
        <dbReference type="Proteomes" id="UP000028302"/>
    </source>
</evidence>
<dbReference type="Gene3D" id="2.40.160.50">
    <property type="entry name" value="membrane protein fhac: a member of the omp85/tpsb transporter family"/>
    <property type="match status" value="1"/>
</dbReference>
<evidence type="ECO:0000256" key="4">
    <source>
        <dbReference type="SAM" id="SignalP"/>
    </source>
</evidence>
<dbReference type="eggNOG" id="COG4775">
    <property type="taxonomic scope" value="Bacteria"/>
</dbReference>
<gene>
    <name evidence="6" type="ORF">C41B8_16554</name>
</gene>
<reference evidence="6 7" key="1">
    <citation type="submission" date="2013-03" db="EMBL/GenBank/DDBJ databases">
        <title>Salinisphaera hydrothermalis C41B8 Genome Sequencing.</title>
        <authorList>
            <person name="Li C."/>
            <person name="Lai Q."/>
            <person name="Shao Z."/>
        </authorList>
    </citation>
    <scope>NUCLEOTIDE SEQUENCE [LARGE SCALE GENOMIC DNA]</scope>
    <source>
        <strain evidence="6 7">C41B8</strain>
    </source>
</reference>
<dbReference type="InterPro" id="IPR000184">
    <property type="entry name" value="Bac_surfAg_D15"/>
</dbReference>
<evidence type="ECO:0000259" key="5">
    <source>
        <dbReference type="Pfam" id="PF01103"/>
    </source>
</evidence>
<evidence type="ECO:0000256" key="1">
    <source>
        <dbReference type="ARBA" id="ARBA00004370"/>
    </source>
</evidence>
<dbReference type="Pfam" id="PF01103">
    <property type="entry name" value="Omp85"/>
    <property type="match status" value="1"/>
</dbReference>
<feature type="domain" description="Bacterial surface antigen (D15)" evidence="5">
    <location>
        <begin position="239"/>
        <end position="418"/>
    </location>
</feature>
<keyword evidence="7" id="KW-1185">Reference proteome</keyword>
<evidence type="ECO:0000313" key="6">
    <source>
        <dbReference type="EMBL" id="KEZ76103.1"/>
    </source>
</evidence>
<accession>A0A084IHB9</accession>
<proteinExistence type="predicted"/>
<name>A0A084IHB9_SALHC</name>
<sequence>MRWRQRGTVAGRGLACCALGFGLSWAVASPAYAGGTLDIERSVGQFIVLDNERRAIKENKAAAAGQEGQAQPGDSEAANALDSSHNVALLPQLGYDPEVGFIVGGKFSDINFGDTHMNLDIGATQSTGGETSVDGTWGVPHLFGSDFIGLVRFEYELRPTTDFYGLGNNNVGDKELSQHEYHATSLLFTLARRLAPHWVAAGTIGYDRTTVGPGDPQHGKLATTDAFSKLPGIKGGYNNPLSLSIIYNTQRDLTRPQQGWNVVGKVTHVGPELGNDFNYARFTGDASYVHPIGSPKHLIGFRIDGQYLTGSGNDLPFYEFSSIGGFDSLEGFYPNRFLGQSRIFARVGYQQLLADFQFRDLWRVRLDGTVFGGAGRVFLDKSRLPSDLLADTPQVAPGLSNDIQFSYGAGLRVALGEAISARLEAGFSGESKGLVYLSFGNAF</sequence>
<comment type="subcellular location">
    <subcellularLocation>
        <location evidence="1">Membrane</location>
    </subcellularLocation>
</comment>
<keyword evidence="2" id="KW-0472">Membrane</keyword>
<dbReference type="EMBL" id="APNK01000039">
    <property type="protein sequence ID" value="KEZ76103.1"/>
    <property type="molecule type" value="Genomic_DNA"/>
</dbReference>
<organism evidence="6 7">
    <name type="scientific">Salinisphaera hydrothermalis (strain C41B8)</name>
    <dbReference type="NCBI Taxonomy" id="1304275"/>
    <lineage>
        <taxon>Bacteria</taxon>
        <taxon>Pseudomonadati</taxon>
        <taxon>Pseudomonadota</taxon>
        <taxon>Gammaproteobacteria</taxon>
        <taxon>Salinisphaerales</taxon>
        <taxon>Salinisphaeraceae</taxon>
        <taxon>Salinisphaera</taxon>
    </lineage>
</organism>
<dbReference type="Proteomes" id="UP000028302">
    <property type="component" value="Unassembled WGS sequence"/>
</dbReference>
<comment type="caution">
    <text evidence="6">The sequence shown here is derived from an EMBL/GenBank/DDBJ whole genome shotgun (WGS) entry which is preliminary data.</text>
</comment>